<organism evidence="1 2">
    <name type="scientific">Swaminathania salitolerans</name>
    <dbReference type="NCBI Taxonomy" id="182838"/>
    <lineage>
        <taxon>Bacteria</taxon>
        <taxon>Pseudomonadati</taxon>
        <taxon>Pseudomonadota</taxon>
        <taxon>Alphaproteobacteria</taxon>
        <taxon>Acetobacterales</taxon>
        <taxon>Acetobacteraceae</taxon>
        <taxon>Swaminathania</taxon>
    </lineage>
</organism>
<comment type="caution">
    <text evidence="1">The sequence shown here is derived from an EMBL/GenBank/DDBJ whole genome shotgun (WGS) entry which is preliminary data.</text>
</comment>
<reference evidence="1 2" key="1">
    <citation type="submission" date="2019-07" db="EMBL/GenBank/DDBJ databases">
        <title>Whole genome shotgun sequence of Swaminathania salitolerans NBRC 104436.</title>
        <authorList>
            <person name="Hosoyama A."/>
            <person name="Uohara A."/>
            <person name="Ohji S."/>
            <person name="Ichikawa N."/>
        </authorList>
    </citation>
    <scope>NUCLEOTIDE SEQUENCE [LARGE SCALE GENOMIC DNA]</scope>
    <source>
        <strain evidence="1 2">NBRC 104436</strain>
    </source>
</reference>
<dbReference type="RefSeq" id="WP_147094349.1">
    <property type="nucleotide sequence ID" value="NZ_BJVC01000007.1"/>
</dbReference>
<dbReference type="OrthoDB" id="7269873at2"/>
<sequence length="169" mass="18389">MRHAVLSTFLSVAAIVVLLVATCGGATARAYSAPHFSHSLSGRISSDGPRSVAWHLTLRHDWSRVERDIARSDPALSSATLRALIDYAPRHEISAMQRALRSRLGKDAQSGLSALSPVARSPYSGRAVCGAGDARWKHQVRSSLLAAHDITYALQRDDCIRALRLHSRN</sequence>
<protein>
    <submittedName>
        <fullName evidence="1">Uncharacterized protein</fullName>
    </submittedName>
</protein>
<name>A0A511BU36_9PROT</name>
<keyword evidence="2" id="KW-1185">Reference proteome</keyword>
<dbReference type="AlphaFoldDB" id="A0A511BU36"/>
<proteinExistence type="predicted"/>
<evidence type="ECO:0000313" key="1">
    <source>
        <dbReference type="EMBL" id="GEL03283.1"/>
    </source>
</evidence>
<gene>
    <name evidence="1" type="ORF">SSA02_24460</name>
</gene>
<dbReference type="Proteomes" id="UP000321405">
    <property type="component" value="Unassembled WGS sequence"/>
</dbReference>
<dbReference type="EMBL" id="BJVC01000007">
    <property type="protein sequence ID" value="GEL03283.1"/>
    <property type="molecule type" value="Genomic_DNA"/>
</dbReference>
<evidence type="ECO:0000313" key="2">
    <source>
        <dbReference type="Proteomes" id="UP000321405"/>
    </source>
</evidence>
<accession>A0A511BU36</accession>